<dbReference type="InterPro" id="IPR044878">
    <property type="entry name" value="UbiA_sf"/>
</dbReference>
<protein>
    <recommendedName>
        <fullName evidence="10">Protoheme IX farnesyltransferase</fullName>
        <ecNumber evidence="10">2.5.1.141</ecNumber>
    </recommendedName>
    <alternativeName>
        <fullName evidence="10">Heme B farnesyltransferase</fullName>
    </alternativeName>
    <alternativeName>
        <fullName evidence="10">Heme O synthase</fullName>
    </alternativeName>
</protein>
<dbReference type="Gene3D" id="1.10.357.140">
    <property type="entry name" value="UbiA prenyltransferase"/>
    <property type="match status" value="1"/>
</dbReference>
<gene>
    <name evidence="10" type="primary">ctaB</name>
    <name evidence="11" type="ORF">DS031_06665</name>
</gene>
<proteinExistence type="inferred from homology"/>
<comment type="miscellaneous">
    <text evidence="10">Carbon 2 of the heme B porphyrin ring is defined according to the Fischer nomenclature.</text>
</comment>
<dbReference type="PANTHER" id="PTHR43448:SF2">
    <property type="entry name" value="PROTOHEME IX FARNESYLTRANSFERASE, MITOCHONDRIAL"/>
    <property type="match status" value="1"/>
</dbReference>
<sequence length="310" mass="34359">MERTRTVNNVRSKVMEPGPLSEPRTGTWKDFITLTKMGIVLSNLITTFAGLWIAAQYSNFDFFGNLNIVIFAILGTALVVAGGTSLNNYIDRDIDKIMPRTKDRPSADGRIPANQVLWVGYTLAAVGTVFLLMTEVMAAVLGLVGLFFYVVLYTMWTKRTTSFNTAVGAVSGAMPPLIGWAAIDPDLSPVAWAMFLVMFIWQMPHFFAIAMKRCEDYRAAGIPMLPVVAGFKLTKRQMVLYVGAIIPVSLLLYNFGVIYTTIAAVLGFGWLAVGIAGFFTKDDIKWARTMFVYSINYLTIMFVLMIAVNM</sequence>
<dbReference type="InterPro" id="IPR000537">
    <property type="entry name" value="UbiA_prenyltransferase"/>
</dbReference>
<dbReference type="NCBIfam" id="TIGR01473">
    <property type="entry name" value="cyoE_ctaB"/>
    <property type="match status" value="1"/>
</dbReference>
<comment type="catalytic activity">
    <reaction evidence="9 10">
        <text>heme b + (2E,6E)-farnesyl diphosphate + H2O = Fe(II)-heme o + diphosphate</text>
        <dbReference type="Rhea" id="RHEA:28070"/>
        <dbReference type="ChEBI" id="CHEBI:15377"/>
        <dbReference type="ChEBI" id="CHEBI:33019"/>
        <dbReference type="ChEBI" id="CHEBI:60344"/>
        <dbReference type="ChEBI" id="CHEBI:60530"/>
        <dbReference type="ChEBI" id="CHEBI:175763"/>
        <dbReference type="EC" id="2.5.1.141"/>
    </reaction>
</comment>
<evidence type="ECO:0000256" key="5">
    <source>
        <dbReference type="ARBA" id="ARBA00022692"/>
    </source>
</evidence>
<comment type="similarity">
    <text evidence="10">Belongs to the UbiA prenyltransferase family. Protoheme IX farnesyltransferase subfamily.</text>
</comment>
<accession>A0A366XZP0</accession>
<keyword evidence="4 10" id="KW-0808">Transferase</keyword>
<feature type="transmembrane region" description="Helical" evidence="10">
    <location>
        <begin position="163"/>
        <end position="183"/>
    </location>
</feature>
<evidence type="ECO:0000256" key="7">
    <source>
        <dbReference type="ARBA" id="ARBA00023133"/>
    </source>
</evidence>
<dbReference type="CDD" id="cd13957">
    <property type="entry name" value="PT_UbiA_Cox10"/>
    <property type="match status" value="1"/>
</dbReference>
<dbReference type="PROSITE" id="PS00943">
    <property type="entry name" value="UBIA"/>
    <property type="match status" value="1"/>
</dbReference>
<dbReference type="RefSeq" id="WP_113805154.1">
    <property type="nucleotide sequence ID" value="NZ_QOCW01000005.1"/>
</dbReference>
<evidence type="ECO:0000256" key="1">
    <source>
        <dbReference type="ARBA" id="ARBA00004651"/>
    </source>
</evidence>
<keyword evidence="7 10" id="KW-0350">Heme biosynthesis</keyword>
<evidence type="ECO:0000256" key="6">
    <source>
        <dbReference type="ARBA" id="ARBA00022989"/>
    </source>
</evidence>
<comment type="function">
    <text evidence="10">Converts heme B (protoheme IX) to heme O by substitution of the vinyl group on carbon 2 of heme B porphyrin ring with a hydroxyethyl farnesyl side group.</text>
</comment>
<keyword evidence="12" id="KW-1185">Reference proteome</keyword>
<dbReference type="GO" id="GO:0008495">
    <property type="term" value="F:protoheme IX farnesyltransferase activity"/>
    <property type="evidence" value="ECO:0007669"/>
    <property type="project" value="UniProtKB-UniRule"/>
</dbReference>
<dbReference type="InterPro" id="IPR006369">
    <property type="entry name" value="Protohaem_IX_farnesylTrfase"/>
</dbReference>
<feature type="transmembrane region" description="Helical" evidence="10">
    <location>
        <begin position="66"/>
        <end position="90"/>
    </location>
</feature>
<comment type="subunit">
    <text evidence="10">Interacts with CtaA.</text>
</comment>
<dbReference type="PANTHER" id="PTHR43448">
    <property type="entry name" value="PROTOHEME IX FARNESYLTRANSFERASE, MITOCHONDRIAL"/>
    <property type="match status" value="1"/>
</dbReference>
<dbReference type="Proteomes" id="UP000253314">
    <property type="component" value="Unassembled WGS sequence"/>
</dbReference>
<comment type="pathway">
    <text evidence="2 10">Porphyrin-containing compound metabolism; heme O biosynthesis; heme O from protoheme: step 1/1.</text>
</comment>
<dbReference type="OrthoDB" id="9814417at2"/>
<feature type="transmembrane region" description="Helical" evidence="10">
    <location>
        <begin position="34"/>
        <end position="54"/>
    </location>
</feature>
<dbReference type="EC" id="2.5.1.141" evidence="10"/>
<comment type="subcellular location">
    <subcellularLocation>
        <location evidence="1 10">Cell membrane</location>
        <topology evidence="1 10">Multi-pass membrane protein</topology>
    </subcellularLocation>
</comment>
<reference evidence="11 12" key="1">
    <citation type="submission" date="2018-07" db="EMBL/GenBank/DDBJ databases">
        <title>Lottiidibacillus patelloidae gen. nov., sp. nov., isolated from the intestinal tract of a marine limpet and the reclassification of B. taeanensis BH030017T, B. algicola KMM 3737T and B. hwajinpoensis SW-72T as genus Lottiidibacillus.</title>
        <authorList>
            <person name="Liu R."/>
            <person name="Huang Z."/>
        </authorList>
    </citation>
    <scope>NUCLEOTIDE SEQUENCE [LARGE SCALE GENOMIC DNA]</scope>
    <source>
        <strain evidence="11 12">BH030017</strain>
    </source>
</reference>
<evidence type="ECO:0000256" key="2">
    <source>
        <dbReference type="ARBA" id="ARBA00004919"/>
    </source>
</evidence>
<feature type="transmembrane region" description="Helical" evidence="10">
    <location>
        <begin position="291"/>
        <end position="308"/>
    </location>
</feature>
<evidence type="ECO:0000256" key="4">
    <source>
        <dbReference type="ARBA" id="ARBA00022679"/>
    </source>
</evidence>
<feature type="transmembrane region" description="Helical" evidence="10">
    <location>
        <begin position="261"/>
        <end position="279"/>
    </location>
</feature>
<feature type="transmembrane region" description="Helical" evidence="10">
    <location>
        <begin position="111"/>
        <end position="132"/>
    </location>
</feature>
<feature type="transmembrane region" description="Helical" evidence="10">
    <location>
        <begin position="189"/>
        <end position="210"/>
    </location>
</feature>
<dbReference type="FunFam" id="1.10.357.140:FF:000001">
    <property type="entry name" value="Protoheme IX farnesyltransferase"/>
    <property type="match status" value="1"/>
</dbReference>
<dbReference type="UniPathway" id="UPA00834">
    <property type="reaction ID" value="UER00712"/>
</dbReference>
<name>A0A366XZP0_9BACI</name>
<dbReference type="Pfam" id="PF01040">
    <property type="entry name" value="UbiA"/>
    <property type="match status" value="1"/>
</dbReference>
<dbReference type="EMBL" id="QOCW01000005">
    <property type="protein sequence ID" value="RBW70249.1"/>
    <property type="molecule type" value="Genomic_DNA"/>
</dbReference>
<keyword evidence="3 10" id="KW-1003">Cell membrane</keyword>
<feature type="transmembrane region" description="Helical" evidence="10">
    <location>
        <begin position="238"/>
        <end position="255"/>
    </location>
</feature>
<evidence type="ECO:0000256" key="9">
    <source>
        <dbReference type="ARBA" id="ARBA00047690"/>
    </source>
</evidence>
<dbReference type="InterPro" id="IPR030470">
    <property type="entry name" value="UbiA_prenylTrfase_CS"/>
</dbReference>
<dbReference type="AlphaFoldDB" id="A0A366XZP0"/>
<dbReference type="GO" id="GO:0048034">
    <property type="term" value="P:heme O biosynthetic process"/>
    <property type="evidence" value="ECO:0007669"/>
    <property type="project" value="UniProtKB-UniRule"/>
</dbReference>
<dbReference type="GO" id="GO:0005886">
    <property type="term" value="C:plasma membrane"/>
    <property type="evidence" value="ECO:0007669"/>
    <property type="project" value="UniProtKB-SubCell"/>
</dbReference>
<dbReference type="NCBIfam" id="NF003349">
    <property type="entry name" value="PRK04375.1-2"/>
    <property type="match status" value="1"/>
</dbReference>
<keyword evidence="6 10" id="KW-1133">Transmembrane helix</keyword>
<evidence type="ECO:0000256" key="8">
    <source>
        <dbReference type="ARBA" id="ARBA00023136"/>
    </source>
</evidence>
<keyword evidence="5 10" id="KW-0812">Transmembrane</keyword>
<evidence type="ECO:0000256" key="3">
    <source>
        <dbReference type="ARBA" id="ARBA00022475"/>
    </source>
</evidence>
<feature type="transmembrane region" description="Helical" evidence="10">
    <location>
        <begin position="138"/>
        <end position="156"/>
    </location>
</feature>
<evidence type="ECO:0000313" key="12">
    <source>
        <dbReference type="Proteomes" id="UP000253314"/>
    </source>
</evidence>
<keyword evidence="8 10" id="KW-0472">Membrane</keyword>
<comment type="caution">
    <text evidence="11">The sequence shown here is derived from an EMBL/GenBank/DDBJ whole genome shotgun (WGS) entry which is preliminary data.</text>
</comment>
<evidence type="ECO:0000256" key="10">
    <source>
        <dbReference type="HAMAP-Rule" id="MF_00154"/>
    </source>
</evidence>
<evidence type="ECO:0000313" key="11">
    <source>
        <dbReference type="EMBL" id="RBW70249.1"/>
    </source>
</evidence>
<organism evidence="11 12">
    <name type="scientific">Bacillus taeanensis</name>
    <dbReference type="NCBI Taxonomy" id="273032"/>
    <lineage>
        <taxon>Bacteria</taxon>
        <taxon>Bacillati</taxon>
        <taxon>Bacillota</taxon>
        <taxon>Bacilli</taxon>
        <taxon>Bacillales</taxon>
        <taxon>Bacillaceae</taxon>
        <taxon>Bacillus</taxon>
    </lineage>
</organism>
<dbReference type="HAMAP" id="MF_00154">
    <property type="entry name" value="CyoE_CtaB"/>
    <property type="match status" value="1"/>
</dbReference>